<dbReference type="EMBL" id="BQNB010018583">
    <property type="protein sequence ID" value="GJT75986.1"/>
    <property type="molecule type" value="Genomic_DNA"/>
</dbReference>
<sequence length="289" mass="33194">MSNVPNRFPLVFKDRLLTLFNEEVGGDVAVIREYRGIACGLRICIRSREECIGELKALGNREDVVETVRFMEGLQADDVDRCNRTLALMREVEAKAREKSRFILKLSVHTAVSLGISDDVRLGTEINALCARLTVIVDERANFVNELDMLEPEFVPVKMAELMKGRKGRTMDRRPMITELRSIVGSSDWTEVLRYFYRRAAAEDRGFAMRMNLLREEIADVCEYRRNLADELCSVRNVIAPVKAAELLNDTLTKDEAKMAQLRELERQLELRALEKELFIQKLVRNVPL</sequence>
<proteinExistence type="predicted"/>
<protein>
    <submittedName>
        <fullName evidence="2">Uncharacterized protein</fullName>
    </submittedName>
</protein>
<feature type="coiled-coil region" evidence="1">
    <location>
        <begin position="245"/>
        <end position="272"/>
    </location>
</feature>
<organism evidence="2 3">
    <name type="scientific">Tanacetum coccineum</name>
    <dbReference type="NCBI Taxonomy" id="301880"/>
    <lineage>
        <taxon>Eukaryota</taxon>
        <taxon>Viridiplantae</taxon>
        <taxon>Streptophyta</taxon>
        <taxon>Embryophyta</taxon>
        <taxon>Tracheophyta</taxon>
        <taxon>Spermatophyta</taxon>
        <taxon>Magnoliopsida</taxon>
        <taxon>eudicotyledons</taxon>
        <taxon>Gunneridae</taxon>
        <taxon>Pentapetalae</taxon>
        <taxon>asterids</taxon>
        <taxon>campanulids</taxon>
        <taxon>Asterales</taxon>
        <taxon>Asteraceae</taxon>
        <taxon>Asteroideae</taxon>
        <taxon>Anthemideae</taxon>
        <taxon>Anthemidinae</taxon>
        <taxon>Tanacetum</taxon>
    </lineage>
</organism>
<evidence type="ECO:0000256" key="1">
    <source>
        <dbReference type="SAM" id="Coils"/>
    </source>
</evidence>
<evidence type="ECO:0000313" key="2">
    <source>
        <dbReference type="EMBL" id="GJT75986.1"/>
    </source>
</evidence>
<gene>
    <name evidence="2" type="ORF">Tco_1042711</name>
</gene>
<accession>A0ABQ5GL96</accession>
<dbReference type="Proteomes" id="UP001151760">
    <property type="component" value="Unassembled WGS sequence"/>
</dbReference>
<reference evidence="2" key="2">
    <citation type="submission" date="2022-01" db="EMBL/GenBank/DDBJ databases">
        <authorList>
            <person name="Yamashiro T."/>
            <person name="Shiraishi A."/>
            <person name="Satake H."/>
            <person name="Nakayama K."/>
        </authorList>
    </citation>
    <scope>NUCLEOTIDE SEQUENCE</scope>
</reference>
<comment type="caution">
    <text evidence="2">The sequence shown here is derived from an EMBL/GenBank/DDBJ whole genome shotgun (WGS) entry which is preliminary data.</text>
</comment>
<keyword evidence="1" id="KW-0175">Coiled coil</keyword>
<keyword evidence="3" id="KW-1185">Reference proteome</keyword>
<evidence type="ECO:0000313" key="3">
    <source>
        <dbReference type="Proteomes" id="UP001151760"/>
    </source>
</evidence>
<name>A0ABQ5GL96_9ASTR</name>
<reference evidence="2" key="1">
    <citation type="journal article" date="2022" name="Int. J. Mol. Sci.">
        <title>Draft Genome of Tanacetum Coccineum: Genomic Comparison of Closely Related Tanacetum-Family Plants.</title>
        <authorList>
            <person name="Yamashiro T."/>
            <person name="Shiraishi A."/>
            <person name="Nakayama K."/>
            <person name="Satake H."/>
        </authorList>
    </citation>
    <scope>NUCLEOTIDE SEQUENCE</scope>
</reference>